<evidence type="ECO:0000259" key="1">
    <source>
        <dbReference type="PROSITE" id="PS50206"/>
    </source>
</evidence>
<dbReference type="Gene3D" id="3.40.250.10">
    <property type="entry name" value="Rhodanese-like domain"/>
    <property type="match status" value="1"/>
</dbReference>
<accession>A0A8E2I4V4</accession>
<dbReference type="SMART" id="SM00450">
    <property type="entry name" value="RHOD"/>
    <property type="match status" value="1"/>
</dbReference>
<protein>
    <recommendedName>
        <fullName evidence="1">Rhodanese domain-containing protein</fullName>
    </recommendedName>
</protein>
<dbReference type="PROSITE" id="PS50206">
    <property type="entry name" value="RHODANESE_3"/>
    <property type="match status" value="1"/>
</dbReference>
<reference evidence="2 3" key="1">
    <citation type="submission" date="2017-01" db="EMBL/GenBank/DDBJ databases">
        <title>Draft genome sequence of Bacillus oleronius.</title>
        <authorList>
            <person name="Allam M."/>
        </authorList>
    </citation>
    <scope>NUCLEOTIDE SEQUENCE [LARGE SCALE GENOMIC DNA]</scope>
    <source>
        <strain evidence="2 3">DSM 9356</strain>
    </source>
</reference>
<keyword evidence="3" id="KW-1185">Reference proteome</keyword>
<organism evidence="2 3">
    <name type="scientific">Heyndrickxia oleronia</name>
    <dbReference type="NCBI Taxonomy" id="38875"/>
    <lineage>
        <taxon>Bacteria</taxon>
        <taxon>Bacillati</taxon>
        <taxon>Bacillota</taxon>
        <taxon>Bacilli</taxon>
        <taxon>Bacillales</taxon>
        <taxon>Bacillaceae</taxon>
        <taxon>Heyndrickxia</taxon>
    </lineage>
</organism>
<name>A0A8E2I4V4_9BACI</name>
<dbReference type="RefSeq" id="WP_078111277.1">
    <property type="nucleotide sequence ID" value="NZ_CP065424.1"/>
</dbReference>
<comment type="caution">
    <text evidence="2">The sequence shown here is derived from an EMBL/GenBank/DDBJ whole genome shotgun (WGS) entry which is preliminary data.</text>
</comment>
<dbReference type="InterPro" id="IPR036873">
    <property type="entry name" value="Rhodanese-like_dom_sf"/>
</dbReference>
<feature type="domain" description="Rhodanese" evidence="1">
    <location>
        <begin position="17"/>
        <end position="107"/>
    </location>
</feature>
<gene>
    <name evidence="2" type="ORF">BWZ43_22750</name>
</gene>
<evidence type="ECO:0000313" key="2">
    <source>
        <dbReference type="EMBL" id="OOP66105.1"/>
    </source>
</evidence>
<dbReference type="Pfam" id="PF00581">
    <property type="entry name" value="Rhodanese"/>
    <property type="match status" value="1"/>
</dbReference>
<dbReference type="InterPro" id="IPR050229">
    <property type="entry name" value="GlpE_sulfurtransferase"/>
</dbReference>
<dbReference type="InterPro" id="IPR001763">
    <property type="entry name" value="Rhodanese-like_dom"/>
</dbReference>
<dbReference type="Proteomes" id="UP000189761">
    <property type="component" value="Unassembled WGS sequence"/>
</dbReference>
<dbReference type="PANTHER" id="PTHR43031:SF1">
    <property type="entry name" value="PYRIDINE NUCLEOTIDE-DISULPHIDE OXIDOREDUCTASE"/>
    <property type="match status" value="1"/>
</dbReference>
<dbReference type="SUPFAM" id="SSF52821">
    <property type="entry name" value="Rhodanese/Cell cycle control phosphatase"/>
    <property type="match status" value="1"/>
</dbReference>
<sequence>MEIKKITPKQLDEKRKRNDKLFVLDVRAQEKFMNDHIEDSYNIPKTSIFNFEESEDRIKEVLSKSEEIIVTCTTGNSAMKCAKILAEHDYNVQVLEGGLTAWKEYLKRENI</sequence>
<dbReference type="AlphaFoldDB" id="A0A8E2I4V4"/>
<dbReference type="CDD" id="cd00158">
    <property type="entry name" value="RHOD"/>
    <property type="match status" value="1"/>
</dbReference>
<proteinExistence type="predicted"/>
<dbReference type="EMBL" id="MTLA01000372">
    <property type="protein sequence ID" value="OOP66105.1"/>
    <property type="molecule type" value="Genomic_DNA"/>
</dbReference>
<evidence type="ECO:0000313" key="3">
    <source>
        <dbReference type="Proteomes" id="UP000189761"/>
    </source>
</evidence>
<dbReference type="PANTHER" id="PTHR43031">
    <property type="entry name" value="FAD-DEPENDENT OXIDOREDUCTASE"/>
    <property type="match status" value="1"/>
</dbReference>